<keyword evidence="4" id="KW-1185">Reference proteome</keyword>
<keyword evidence="2" id="KW-0472">Membrane</keyword>
<gene>
    <name evidence="3" type="ORF">ODALV1_LOCUS8367</name>
</gene>
<feature type="compositionally biased region" description="Acidic residues" evidence="1">
    <location>
        <begin position="100"/>
        <end position="113"/>
    </location>
</feature>
<proteinExistence type="predicted"/>
<dbReference type="Proteomes" id="UP001642540">
    <property type="component" value="Unassembled WGS sequence"/>
</dbReference>
<evidence type="ECO:0000256" key="1">
    <source>
        <dbReference type="SAM" id="MobiDB-lite"/>
    </source>
</evidence>
<dbReference type="EMBL" id="CAXLJM020000026">
    <property type="protein sequence ID" value="CAL8092976.1"/>
    <property type="molecule type" value="Genomic_DNA"/>
</dbReference>
<protein>
    <submittedName>
        <fullName evidence="3">Uncharacterized protein</fullName>
    </submittedName>
</protein>
<feature type="region of interest" description="Disordered" evidence="1">
    <location>
        <begin position="100"/>
        <end position="125"/>
    </location>
</feature>
<sequence length="429" mass="48779">MGQEKIFPSNFRVRKRASRYSSLGVYAFLLIISIFDVYVGGTSLDRKKTRLATSSNEDKNVFQKPRIRLSAIEMEFGVVSSSKTILPYTDSNVTKIIEDEDSENEIEGDDDYHEENKSDNGIRPGRNGAVVQRLLRLECMANFPVEFSYEGCGAPYNVTSKSFRHVKNFTNHSSYMYSTVLDFSSNAERHTGLYICGPVRNASENATQVLNDAPRTSFRLFVKGKSLFFSRKNVTLRIEKDAASFLIPCPISNPSAYSSVKLFHVERNELVPALFDMNKGFHVFVKQGDSGLMNAAGTYVCKDDHERSSPYYTVTIPKELYSRVTPDINYIRIIQGQTQVFKCESKMGNVTLTFSGDRQPRPPRKVNTEQNDTSEYPYVAMYEVNPMEMIAEHTIINCVSTKDGKIIHSWEYSTYGKRQMKTNPYLSLQ</sequence>
<dbReference type="InterPro" id="IPR013783">
    <property type="entry name" value="Ig-like_fold"/>
</dbReference>
<evidence type="ECO:0000313" key="4">
    <source>
        <dbReference type="Proteomes" id="UP001642540"/>
    </source>
</evidence>
<dbReference type="Gene3D" id="2.60.40.10">
    <property type="entry name" value="Immunoglobulins"/>
    <property type="match status" value="1"/>
</dbReference>
<organism evidence="3 4">
    <name type="scientific">Orchesella dallaii</name>
    <dbReference type="NCBI Taxonomy" id="48710"/>
    <lineage>
        <taxon>Eukaryota</taxon>
        <taxon>Metazoa</taxon>
        <taxon>Ecdysozoa</taxon>
        <taxon>Arthropoda</taxon>
        <taxon>Hexapoda</taxon>
        <taxon>Collembola</taxon>
        <taxon>Entomobryomorpha</taxon>
        <taxon>Entomobryoidea</taxon>
        <taxon>Orchesellidae</taxon>
        <taxon>Orchesellinae</taxon>
        <taxon>Orchesella</taxon>
    </lineage>
</organism>
<keyword evidence="2" id="KW-1133">Transmembrane helix</keyword>
<evidence type="ECO:0000313" key="3">
    <source>
        <dbReference type="EMBL" id="CAL8092976.1"/>
    </source>
</evidence>
<feature type="transmembrane region" description="Helical" evidence="2">
    <location>
        <begin position="20"/>
        <end position="41"/>
    </location>
</feature>
<evidence type="ECO:0000256" key="2">
    <source>
        <dbReference type="SAM" id="Phobius"/>
    </source>
</evidence>
<keyword evidence="2" id="KW-0812">Transmembrane</keyword>
<comment type="caution">
    <text evidence="3">The sequence shown here is derived from an EMBL/GenBank/DDBJ whole genome shotgun (WGS) entry which is preliminary data.</text>
</comment>
<reference evidence="3 4" key="1">
    <citation type="submission" date="2024-08" db="EMBL/GenBank/DDBJ databases">
        <authorList>
            <person name="Cucini C."/>
            <person name="Frati F."/>
        </authorList>
    </citation>
    <scope>NUCLEOTIDE SEQUENCE [LARGE SCALE GENOMIC DNA]</scope>
</reference>
<accession>A0ABP1Q8L3</accession>
<name>A0ABP1Q8L3_9HEXA</name>